<comment type="caution">
    <text evidence="2">The sequence shown here is derived from an EMBL/GenBank/DDBJ whole genome shotgun (WGS) entry which is preliminary data.</text>
</comment>
<evidence type="ECO:0000313" key="2">
    <source>
        <dbReference type="EMBL" id="CAK9141385.1"/>
    </source>
</evidence>
<feature type="region of interest" description="Disordered" evidence="1">
    <location>
        <begin position="1"/>
        <end position="20"/>
    </location>
</feature>
<name>A0ABC8R9L8_9AQUA</name>
<reference evidence="2 3" key="1">
    <citation type="submission" date="2024-02" db="EMBL/GenBank/DDBJ databases">
        <authorList>
            <person name="Vignale AGUSTIN F."/>
            <person name="Sosa J E."/>
            <person name="Modenutti C."/>
        </authorList>
    </citation>
    <scope>NUCLEOTIDE SEQUENCE [LARGE SCALE GENOMIC DNA]</scope>
</reference>
<feature type="region of interest" description="Disordered" evidence="1">
    <location>
        <begin position="26"/>
        <end position="59"/>
    </location>
</feature>
<evidence type="ECO:0000313" key="3">
    <source>
        <dbReference type="Proteomes" id="UP001642360"/>
    </source>
</evidence>
<evidence type="ECO:0000256" key="1">
    <source>
        <dbReference type="SAM" id="MobiDB-lite"/>
    </source>
</evidence>
<keyword evidence="3" id="KW-1185">Reference proteome</keyword>
<dbReference type="Proteomes" id="UP001642360">
    <property type="component" value="Unassembled WGS sequence"/>
</dbReference>
<accession>A0ABC8R9L8</accession>
<organism evidence="2 3">
    <name type="scientific">Ilex paraguariensis</name>
    <name type="common">yerba mate</name>
    <dbReference type="NCBI Taxonomy" id="185542"/>
    <lineage>
        <taxon>Eukaryota</taxon>
        <taxon>Viridiplantae</taxon>
        <taxon>Streptophyta</taxon>
        <taxon>Embryophyta</taxon>
        <taxon>Tracheophyta</taxon>
        <taxon>Spermatophyta</taxon>
        <taxon>Magnoliopsida</taxon>
        <taxon>eudicotyledons</taxon>
        <taxon>Gunneridae</taxon>
        <taxon>Pentapetalae</taxon>
        <taxon>asterids</taxon>
        <taxon>campanulids</taxon>
        <taxon>Aquifoliales</taxon>
        <taxon>Aquifoliaceae</taxon>
        <taxon>Ilex</taxon>
    </lineage>
</organism>
<protein>
    <submittedName>
        <fullName evidence="2">Uncharacterized protein</fullName>
    </submittedName>
</protein>
<proteinExistence type="predicted"/>
<gene>
    <name evidence="2" type="ORF">ILEXP_LOCUS8970</name>
</gene>
<dbReference type="EMBL" id="CAUOFW020001131">
    <property type="protein sequence ID" value="CAK9141385.1"/>
    <property type="molecule type" value="Genomic_DNA"/>
</dbReference>
<dbReference type="AlphaFoldDB" id="A0ABC8R9L8"/>
<sequence length="81" mass="8185">MLRGIGDALSTEDDAKAREEHERCASYAGCGPNSGLGTSPHGSLDARGGSPSTGRIDVEAPFVGVASTGIDGLARERKQGG</sequence>